<dbReference type="InterPro" id="IPR027417">
    <property type="entry name" value="P-loop_NTPase"/>
</dbReference>
<dbReference type="PANTHER" id="PTHR12706">
    <property type="entry name" value="STRAWBERRY NOTCH-RELATED"/>
    <property type="match status" value="1"/>
</dbReference>
<dbReference type="InterPro" id="IPR039187">
    <property type="entry name" value="SNO_AAA"/>
</dbReference>
<dbReference type="Pfam" id="PF13871">
    <property type="entry name" value="Helicase_C_4"/>
    <property type="match status" value="1"/>
</dbReference>
<gene>
    <name evidence="8" type="ORF">CHLNCDRAFT_137726</name>
</gene>
<evidence type="ECO:0000256" key="1">
    <source>
        <dbReference type="ARBA" id="ARBA00006992"/>
    </source>
</evidence>
<dbReference type="FunFam" id="3.40.50.300:FF:000342">
    <property type="entry name" value="Protein strawberry notch homolog 2"/>
    <property type="match status" value="1"/>
</dbReference>
<evidence type="ECO:0000256" key="5">
    <source>
        <dbReference type="SAM" id="MobiDB-lite"/>
    </source>
</evidence>
<comment type="similarity">
    <text evidence="1">Belongs to the SBNO family.</text>
</comment>
<dbReference type="Gene3D" id="3.40.50.300">
    <property type="entry name" value="P-loop containing nucleotide triphosphate hydrolases"/>
    <property type="match status" value="1"/>
</dbReference>
<dbReference type="GO" id="GO:0006355">
    <property type="term" value="P:regulation of DNA-templated transcription"/>
    <property type="evidence" value="ECO:0007669"/>
    <property type="project" value="InterPro"/>
</dbReference>
<feature type="region of interest" description="Disordered" evidence="5">
    <location>
        <begin position="720"/>
        <end position="881"/>
    </location>
</feature>
<dbReference type="eggNOG" id="KOG1513">
    <property type="taxonomic scope" value="Eukaryota"/>
</dbReference>
<evidence type="ECO:0000256" key="2">
    <source>
        <dbReference type="ARBA" id="ARBA00023015"/>
    </source>
</evidence>
<protein>
    <submittedName>
        <fullName evidence="8">Uncharacterized protein</fullName>
    </submittedName>
</protein>
<feature type="compositionally biased region" description="Basic and acidic residues" evidence="5">
    <location>
        <begin position="872"/>
        <end position="881"/>
    </location>
</feature>
<dbReference type="InterPro" id="IPR026937">
    <property type="entry name" value="SBNO_Helicase_C_dom"/>
</dbReference>
<dbReference type="SUPFAM" id="SSF52540">
    <property type="entry name" value="P-loop containing nucleoside triphosphate hydrolases"/>
    <property type="match status" value="1"/>
</dbReference>
<dbReference type="InterPro" id="IPR026741">
    <property type="entry name" value="SNO"/>
</dbReference>
<feature type="compositionally biased region" description="Low complexity" evidence="5">
    <location>
        <begin position="1434"/>
        <end position="1448"/>
    </location>
</feature>
<feature type="compositionally biased region" description="Low complexity" evidence="5">
    <location>
        <begin position="740"/>
        <end position="749"/>
    </location>
</feature>
<feature type="compositionally biased region" description="Basic residues" evidence="5">
    <location>
        <begin position="807"/>
        <end position="824"/>
    </location>
</feature>
<feature type="compositionally biased region" description="Polar residues" evidence="5">
    <location>
        <begin position="780"/>
        <end position="790"/>
    </location>
</feature>
<feature type="domain" description="Strawberry notch AAA" evidence="7">
    <location>
        <begin position="226"/>
        <end position="537"/>
    </location>
</feature>
<feature type="compositionally biased region" description="Low complexity" evidence="5">
    <location>
        <begin position="1669"/>
        <end position="1678"/>
    </location>
</feature>
<dbReference type="OrthoDB" id="421838at2759"/>
<accession>E1Z4C8</accession>
<feature type="compositionally biased region" description="Acidic residues" evidence="5">
    <location>
        <begin position="1727"/>
        <end position="1739"/>
    </location>
</feature>
<proteinExistence type="inferred from homology"/>
<feature type="region of interest" description="Disordered" evidence="5">
    <location>
        <begin position="1632"/>
        <end position="1808"/>
    </location>
</feature>
<organism evidence="9">
    <name type="scientific">Chlorella variabilis</name>
    <name type="common">Green alga</name>
    <dbReference type="NCBI Taxonomy" id="554065"/>
    <lineage>
        <taxon>Eukaryota</taxon>
        <taxon>Viridiplantae</taxon>
        <taxon>Chlorophyta</taxon>
        <taxon>core chlorophytes</taxon>
        <taxon>Trebouxiophyceae</taxon>
        <taxon>Chlorellales</taxon>
        <taxon>Chlorellaceae</taxon>
        <taxon>Chlorella clade</taxon>
        <taxon>Chlorella</taxon>
    </lineage>
</organism>
<keyword evidence="3" id="KW-0804">Transcription</keyword>
<feature type="compositionally biased region" description="Gly residues" evidence="5">
    <location>
        <begin position="793"/>
        <end position="806"/>
    </location>
</feature>
<dbReference type="KEGG" id="cvr:CHLNCDRAFT_137726"/>
<evidence type="ECO:0000256" key="4">
    <source>
        <dbReference type="SAM" id="Coils"/>
    </source>
</evidence>
<reference evidence="8 9" key="1">
    <citation type="journal article" date="2010" name="Plant Cell">
        <title>The Chlorella variabilis NC64A genome reveals adaptation to photosymbiosis, coevolution with viruses, and cryptic sex.</title>
        <authorList>
            <person name="Blanc G."/>
            <person name="Duncan G."/>
            <person name="Agarkova I."/>
            <person name="Borodovsky M."/>
            <person name="Gurnon J."/>
            <person name="Kuo A."/>
            <person name="Lindquist E."/>
            <person name="Lucas S."/>
            <person name="Pangilinan J."/>
            <person name="Polle J."/>
            <person name="Salamov A."/>
            <person name="Terry A."/>
            <person name="Yamada T."/>
            <person name="Dunigan D.D."/>
            <person name="Grigoriev I.V."/>
            <person name="Claverie J.M."/>
            <person name="Van Etten J.L."/>
        </authorList>
    </citation>
    <scope>NUCLEOTIDE SEQUENCE [LARGE SCALE GENOMIC DNA]</scope>
    <source>
        <strain evidence="8 9">NC64A</strain>
    </source>
</reference>
<feature type="compositionally biased region" description="Polar residues" evidence="5">
    <location>
        <begin position="1351"/>
        <end position="1361"/>
    </location>
</feature>
<dbReference type="GeneID" id="17358898"/>
<dbReference type="GO" id="GO:0005634">
    <property type="term" value="C:nucleus"/>
    <property type="evidence" value="ECO:0007669"/>
    <property type="project" value="TreeGrafter"/>
</dbReference>
<feature type="compositionally biased region" description="Acidic residues" evidence="5">
    <location>
        <begin position="750"/>
        <end position="772"/>
    </location>
</feature>
<feature type="coiled-coil region" evidence="4">
    <location>
        <begin position="58"/>
        <end position="85"/>
    </location>
</feature>
<feature type="compositionally biased region" description="Basic and acidic residues" evidence="5">
    <location>
        <begin position="1633"/>
        <end position="1654"/>
    </location>
</feature>
<feature type="compositionally biased region" description="Basic residues" evidence="5">
    <location>
        <begin position="1398"/>
        <end position="1407"/>
    </location>
</feature>
<keyword evidence="4" id="KW-0175">Coiled coil</keyword>
<dbReference type="RefSeq" id="XP_005851135.1">
    <property type="nucleotide sequence ID" value="XM_005851073.1"/>
</dbReference>
<feature type="compositionally biased region" description="Acidic residues" evidence="5">
    <location>
        <begin position="725"/>
        <end position="739"/>
    </location>
</feature>
<dbReference type="FunCoup" id="E1Z4C8">
    <property type="interactions" value="1234"/>
</dbReference>
<feature type="region of interest" description="Disordered" evidence="5">
    <location>
        <begin position="175"/>
        <end position="208"/>
    </location>
</feature>
<evidence type="ECO:0000313" key="8">
    <source>
        <dbReference type="EMBL" id="EFN59033.1"/>
    </source>
</evidence>
<dbReference type="InParanoid" id="E1Z4C8"/>
<feature type="region of interest" description="Disordered" evidence="5">
    <location>
        <begin position="1303"/>
        <end position="1503"/>
    </location>
</feature>
<feature type="compositionally biased region" description="Acidic residues" evidence="5">
    <location>
        <begin position="1748"/>
        <end position="1763"/>
    </location>
</feature>
<evidence type="ECO:0000256" key="3">
    <source>
        <dbReference type="ARBA" id="ARBA00023163"/>
    </source>
</evidence>
<sequence length="1808" mass="193436">MSNPPSGTVLQVQCGSCLKIVNVPANFLDQLLMFKMYNCPHCKSRQSINLAPQQETTLRFQARQMMQAEEAARQQQQQRAAATQLAAIQLAAAAASAQAAPQAGGAAQLLRCRLRPALPHSASGSGLTQMQQLLQQHHQKQDAQPAAAAAAAVLQQQQLELLRQIQEKHAKAMSSMAAGGAGAGQMGHFLPLTNEPSPEEEDDADDSEVRDTFMEYKPAKLSFGRPHPDAVVETASLAAVEPPDITYHLKAYKALVDSLSALQLESVVYACQRHLQMLPDGSRGGFFIGDGAGVGKGRTIAGLILENWQQGRHKHLWLSVGSDLKIDTQRDLNDVGAEHLPLHALNKLPYGKLAGHKIGVKEGVIFLTYSSLISSSDRGHTRFKQLIEWCGKDFDGLIVFDESHKAKNLVPEAGLRATQVGLKVRELQLQLPMARVVYCSATGASEPRNMGYMVRLGLWGEGNPAFRDFPRFLDAVQVRVRLRGKGGSGGGSMAALELVAMDMKAQGMYVCRTLSFAGAEFETVEAPLEEPIASQYTAAAATWNQLFREFLYAEELAAAAAGDGGAAPSGTTTGEGGRRRGGDHRSMTWRSFWAGHQAFFRHMTMAAKVPAVVRMAQAAVANGKCAVIGLQSTGEARTADVVADRGEELDDFVSGPKELLIRLVENYYPLPRDPNAEEDEADSDSDEDFQVAAVAEAVARNALEGRDQVYRGAKARAVRYREWSESEDIGDSSSGDDDSGGSSSASDSGVEGEQEGEEDGSMEVVLDGEDTETAGGRRSGQPTSGASSADANGGVGTEGEASGSGGKGRRGQRRPNERGRRRGGRREGGSGGSGDDDSGEEYDPIAKRASATSSSSSGSSGSEDEALNMQQKEQRRQQRRMAAELKAARLEQAAAAYQAALKRKAVVMAAVQQLELPSNPLDTLIDQLGGPAKVAEMTGRKGRLVRSKSSGGVVYEPRNASGVSAGATLEMINVHERELFLGGQKLIAIISEAASAGISLHADLRAANQRRRVHLTLELPWSADKAIQQFGRTHRANQAHGPQYRLIFTPLGGERRFAAAVARRLESLGALTQGDRRAGPSLSAFNYESVWGQRALREMYRAIMLESRSLLALPQPCRPGPSGEAPPLSLGVFLGKARALLLNVGIIRHNKAVVSASHINEYLSRPDGAPSSVGRIDEKDMADVPRFLNRLLGLEPVAQQTIFDFYQVTLEALMDKARREGALDEGIVDIKAHGVSLVGEPRVLHRDATTGATTVMYEVELDRGLPWQDAEQKLEEHRQALALAEAGLAAPGSGAAVPAVVASIPAPPDAGDGEQQQQQQQQLKEEEEQQEQQEGVRQEQQQEELERSQQPSGGSLPSKQQQPDEDEQKREASPGGAGAAVKQEPEKGEAAKPESAAMRRKKRQRRPGKQEATEPAAAEAERSPAKRRRSNGTAAGEEAPPAAAAKSAAKQEEQQADADMIDLTLSDSEGDAKATGKKQGSDDAEVEVVEAADATPARAGGKRRWESGFYRARQEGINRQVHVMLALQELKARYQPLEPAACRPLWNKAYEAAGAAPKEGKKAGVLRKKRLHILGGAVMHSWGVVQQAMVRHVKSSERRMRVLRIATTGEHPLRLVGMLIPDPAVGEVVEQLQQKEAEEEEKKKQAAEAADARGSDGSGASEGADAEGSKAVAVAAQAGPGGRARGRSKRAVTPASGGRGRGGGLAAQQEGRRQQPARGRTRQQQAEVEDEEETTEEEVPQSSGGNSSDDEASSSEEEEEDSSGEASSERTESADAASGGAGGKAAAPERPRHQPRRGRGAAKPSRAS</sequence>
<dbReference type="Proteomes" id="UP000008141">
    <property type="component" value="Unassembled WGS sequence"/>
</dbReference>
<keyword evidence="9" id="KW-1185">Reference proteome</keyword>
<evidence type="ECO:0000259" key="7">
    <source>
        <dbReference type="Pfam" id="PF13872"/>
    </source>
</evidence>
<evidence type="ECO:0000259" key="6">
    <source>
        <dbReference type="Pfam" id="PF13871"/>
    </source>
</evidence>
<feature type="compositionally biased region" description="Basic and acidic residues" evidence="5">
    <location>
        <begin position="1383"/>
        <end position="1392"/>
    </location>
</feature>
<feature type="domain" description="Strawberry notch helicase C" evidence="6">
    <location>
        <begin position="919"/>
        <end position="1229"/>
    </location>
</feature>
<dbReference type="Pfam" id="PF13872">
    <property type="entry name" value="AAA_34"/>
    <property type="match status" value="1"/>
</dbReference>
<name>E1Z4C8_CHLVA</name>
<feature type="compositionally biased region" description="Acidic residues" evidence="5">
    <location>
        <begin position="197"/>
        <end position="206"/>
    </location>
</feature>
<dbReference type="GO" id="GO:0031490">
    <property type="term" value="F:chromatin DNA binding"/>
    <property type="evidence" value="ECO:0007669"/>
    <property type="project" value="TreeGrafter"/>
</dbReference>
<dbReference type="PANTHER" id="PTHR12706:SF13">
    <property type="entry name" value="PROTEIN FORGETTER 1"/>
    <property type="match status" value="1"/>
</dbReference>
<feature type="compositionally biased region" description="Acidic residues" evidence="5">
    <location>
        <begin position="834"/>
        <end position="843"/>
    </location>
</feature>
<keyword evidence="2" id="KW-0805">Transcription regulation</keyword>
<evidence type="ECO:0000313" key="9">
    <source>
        <dbReference type="Proteomes" id="UP000008141"/>
    </source>
</evidence>
<dbReference type="EMBL" id="GL433836">
    <property type="protein sequence ID" value="EFN59033.1"/>
    <property type="molecule type" value="Genomic_DNA"/>
</dbReference>
<dbReference type="GO" id="GO:0042393">
    <property type="term" value="F:histone binding"/>
    <property type="evidence" value="ECO:0007669"/>
    <property type="project" value="TreeGrafter"/>
</dbReference>
<feature type="region of interest" description="Disordered" evidence="5">
    <location>
        <begin position="562"/>
        <end position="584"/>
    </location>
</feature>